<reference evidence="1 2" key="1">
    <citation type="submission" date="2023-03" db="EMBL/GenBank/DDBJ databases">
        <title>Novel Species.</title>
        <authorList>
            <person name="Ma S."/>
        </authorList>
    </citation>
    <scope>NUCLEOTIDE SEQUENCE [LARGE SCALE GENOMIC DNA]</scope>
    <source>
        <strain evidence="1 2">B11</strain>
    </source>
</reference>
<keyword evidence="2" id="KW-1185">Reference proteome</keyword>
<dbReference type="Proteomes" id="UP001461341">
    <property type="component" value="Chromosome"/>
</dbReference>
<protein>
    <submittedName>
        <fullName evidence="1">DUF123 domain-containing protein</fullName>
    </submittedName>
</protein>
<evidence type="ECO:0000313" key="2">
    <source>
        <dbReference type="Proteomes" id="UP001461341"/>
    </source>
</evidence>
<dbReference type="RefSeq" id="WP_369017932.1">
    <property type="nucleotide sequence ID" value="NZ_CP121689.1"/>
</dbReference>
<dbReference type="InterPro" id="IPR002837">
    <property type="entry name" value="DUF123"/>
</dbReference>
<sequence length="177" mass="20047">MAKSYFPCSYLLLVRFDKDVWVKVGALGEVFLPEGWYVYAGRAKRGIYQRIRRHLGREKKRFWHVDYLLEGGKVQGVAVFKGDVECKLVRTLCEIGVCSVFHPGLGSSDCRCRAHFLRAKEKLVFSWLNIGSFLKKEGLLVEEVIVCFSEKGSLKDSEIKVLASSGHCVSHNPESNC</sequence>
<organism evidence="1 2">
    <name type="scientific">Thermatribacter velox</name>
    <dbReference type="NCBI Taxonomy" id="3039681"/>
    <lineage>
        <taxon>Bacteria</taxon>
        <taxon>Pseudomonadati</taxon>
        <taxon>Atribacterota</taxon>
        <taxon>Atribacteria</taxon>
        <taxon>Atribacterales</taxon>
        <taxon>Thermatribacteraceae</taxon>
        <taxon>Thermatribacter</taxon>
    </lineage>
</organism>
<dbReference type="Pfam" id="PF01986">
    <property type="entry name" value="DUF123"/>
    <property type="match status" value="1"/>
</dbReference>
<proteinExistence type="predicted"/>
<name>A0ABZ2YB15_9BACT</name>
<dbReference type="PANTHER" id="PTHR37460">
    <property type="entry name" value="ENDONUCLEASE III"/>
    <property type="match status" value="1"/>
</dbReference>
<dbReference type="PANTHER" id="PTHR37460:SF1">
    <property type="entry name" value="ENDONUCLEASE III"/>
    <property type="match status" value="1"/>
</dbReference>
<accession>A0ABZ2YB15</accession>
<dbReference type="EMBL" id="CP121689">
    <property type="protein sequence ID" value="WZL75782.1"/>
    <property type="molecule type" value="Genomic_DNA"/>
</dbReference>
<dbReference type="CDD" id="cd10441">
    <property type="entry name" value="GIY-YIG_COG1833"/>
    <property type="match status" value="1"/>
</dbReference>
<evidence type="ECO:0000313" key="1">
    <source>
        <dbReference type="EMBL" id="WZL75782.1"/>
    </source>
</evidence>
<gene>
    <name evidence="1" type="ORF">QBE54_09355</name>
</gene>